<name>A0A0W0G573_MONRR</name>
<dbReference type="AlphaFoldDB" id="A0A0W0G573"/>
<evidence type="ECO:0000313" key="1">
    <source>
        <dbReference type="EMBL" id="KTB43716.1"/>
    </source>
</evidence>
<sequence length="44" mass="4791">MLAVMTGIGWRWKMSWSPELCLNPAVILDATRCADVGLGLAEVD</sequence>
<reference evidence="1 2" key="1">
    <citation type="submission" date="2015-12" db="EMBL/GenBank/DDBJ databases">
        <title>Draft genome sequence of Moniliophthora roreri, the causal agent of frosty pod rot of cacao.</title>
        <authorList>
            <person name="Aime M.C."/>
            <person name="Diaz-Valderrama J.R."/>
            <person name="Kijpornyongpan T."/>
            <person name="Phillips-Mora W."/>
        </authorList>
    </citation>
    <scope>NUCLEOTIDE SEQUENCE [LARGE SCALE GENOMIC DNA]</scope>
    <source>
        <strain evidence="1 2">MCA 2952</strain>
    </source>
</reference>
<proteinExistence type="predicted"/>
<comment type="caution">
    <text evidence="1">The sequence shown here is derived from an EMBL/GenBank/DDBJ whole genome shotgun (WGS) entry which is preliminary data.</text>
</comment>
<evidence type="ECO:0000313" key="2">
    <source>
        <dbReference type="Proteomes" id="UP000054988"/>
    </source>
</evidence>
<dbReference type="Proteomes" id="UP000054988">
    <property type="component" value="Unassembled WGS sequence"/>
</dbReference>
<gene>
    <name evidence="1" type="ORF">WG66_3709</name>
</gene>
<organism evidence="1 2">
    <name type="scientific">Moniliophthora roreri</name>
    <name type="common">Frosty pod rot fungus</name>
    <name type="synonym">Monilia roreri</name>
    <dbReference type="NCBI Taxonomy" id="221103"/>
    <lineage>
        <taxon>Eukaryota</taxon>
        <taxon>Fungi</taxon>
        <taxon>Dikarya</taxon>
        <taxon>Basidiomycota</taxon>
        <taxon>Agaricomycotina</taxon>
        <taxon>Agaricomycetes</taxon>
        <taxon>Agaricomycetidae</taxon>
        <taxon>Agaricales</taxon>
        <taxon>Marasmiineae</taxon>
        <taxon>Marasmiaceae</taxon>
        <taxon>Moniliophthora</taxon>
    </lineage>
</organism>
<accession>A0A0W0G573</accession>
<protein>
    <submittedName>
        <fullName evidence="1">Uncharacterized protein</fullName>
    </submittedName>
</protein>
<dbReference type="EMBL" id="LATX01001101">
    <property type="protein sequence ID" value="KTB43716.1"/>
    <property type="molecule type" value="Genomic_DNA"/>
</dbReference>